<dbReference type="GO" id="GO:0000976">
    <property type="term" value="F:transcription cis-regulatory region binding"/>
    <property type="evidence" value="ECO:0007669"/>
    <property type="project" value="UniProtKB-ARBA"/>
</dbReference>
<evidence type="ECO:0000256" key="10">
    <source>
        <dbReference type="ARBA" id="ARBA00023242"/>
    </source>
</evidence>
<dbReference type="GO" id="GO:0005634">
    <property type="term" value="C:nucleus"/>
    <property type="evidence" value="ECO:0007669"/>
    <property type="project" value="UniProtKB-SubCell"/>
</dbReference>
<dbReference type="GO" id="GO:0016020">
    <property type="term" value="C:membrane"/>
    <property type="evidence" value="ECO:0007669"/>
    <property type="project" value="UniProtKB-SubCell"/>
</dbReference>
<evidence type="ECO:0000259" key="11">
    <source>
        <dbReference type="PROSITE" id="PS51005"/>
    </source>
</evidence>
<evidence type="ECO:0000256" key="4">
    <source>
        <dbReference type="ARBA" id="ARBA00022989"/>
    </source>
</evidence>
<keyword evidence="9" id="KW-0804">Transcription</keyword>
<evidence type="ECO:0000256" key="5">
    <source>
        <dbReference type="ARBA" id="ARBA00023015"/>
    </source>
</evidence>
<gene>
    <name evidence="12" type="ORF">C4D60_Mb07t06630</name>
</gene>
<dbReference type="SUPFAM" id="SSF101941">
    <property type="entry name" value="NAC domain"/>
    <property type="match status" value="1"/>
</dbReference>
<evidence type="ECO:0000256" key="8">
    <source>
        <dbReference type="ARBA" id="ARBA00023159"/>
    </source>
</evidence>
<keyword evidence="4" id="KW-1133">Transmembrane helix</keyword>
<keyword evidence="5" id="KW-0805">Transcription regulation</keyword>
<dbReference type="InterPro" id="IPR036093">
    <property type="entry name" value="NAC_dom_sf"/>
</dbReference>
<keyword evidence="8" id="KW-0010">Activator</keyword>
<dbReference type="PROSITE" id="PS51005">
    <property type="entry name" value="NAC"/>
    <property type="match status" value="1"/>
</dbReference>
<dbReference type="EMBL" id="PYDT01000005">
    <property type="protein sequence ID" value="THU59876.1"/>
    <property type="molecule type" value="Genomic_DNA"/>
</dbReference>
<dbReference type="GO" id="GO:0006355">
    <property type="term" value="P:regulation of DNA-templated transcription"/>
    <property type="evidence" value="ECO:0007669"/>
    <property type="project" value="InterPro"/>
</dbReference>
<dbReference type="Proteomes" id="UP000317650">
    <property type="component" value="Chromosome 7"/>
</dbReference>
<feature type="domain" description="NAC" evidence="11">
    <location>
        <begin position="26"/>
        <end position="144"/>
    </location>
</feature>
<reference evidence="12 13" key="1">
    <citation type="journal article" date="2019" name="Nat. Plants">
        <title>Genome sequencing of Musa balbisiana reveals subgenome evolution and function divergence in polyploid bananas.</title>
        <authorList>
            <person name="Yao X."/>
        </authorList>
    </citation>
    <scope>NUCLEOTIDE SEQUENCE [LARGE SCALE GENOMIC DNA]</scope>
    <source>
        <strain evidence="13">cv. DH-PKW</strain>
        <tissue evidence="12">Leaves</tissue>
    </source>
</reference>
<keyword evidence="6" id="KW-0238">DNA-binding</keyword>
<keyword evidence="3" id="KW-0812">Transmembrane</keyword>
<dbReference type="AlphaFoldDB" id="A0A4V4H6G8"/>
<protein>
    <recommendedName>
        <fullName evidence="11">NAC domain-containing protein</fullName>
    </recommendedName>
</protein>
<comment type="subcellular location">
    <subcellularLocation>
        <location evidence="2">Membrane</location>
        <topology evidence="2">Single-pass membrane protein</topology>
    </subcellularLocation>
    <subcellularLocation>
        <location evidence="1">Nucleus</location>
    </subcellularLocation>
</comment>
<dbReference type="Pfam" id="PF02365">
    <property type="entry name" value="NAM"/>
    <property type="match status" value="2"/>
</dbReference>
<keyword evidence="7" id="KW-0472">Membrane</keyword>
<evidence type="ECO:0000256" key="3">
    <source>
        <dbReference type="ARBA" id="ARBA00022692"/>
    </source>
</evidence>
<dbReference type="PANTHER" id="PTHR31744">
    <property type="entry name" value="PROTEIN CUP-SHAPED COTYLEDON 2-RELATED"/>
    <property type="match status" value="1"/>
</dbReference>
<sequence length="414" mass="45883">MGAARDPAEPGDGRCSLGLLGYSNWWPPGFRFHPTDEKLVVYYLKRKICGRRLKLPMIGDVDVHYPRDRKYPNGSRSNRATKFGYRKATGRDRTISQNSKAMGSKNTLVYYRGREPKRERTNRVMHEYGLDEQDSYALYKVFQKSGPGLKNGEKRSGMMKWIRASGARITLNCLLMLPWNLESITLVCPYAKLALLRTLAFGARGNLSSCRTSFCFCAACCENPDMTSLKPQQSQEQTDEEFLEIKDLNNPESIIWSGSDSSNRDQIDGAGGIYDSYEYFDAPLAFSDGFEPLDLTAQNSYLGGFGADGIPNESYHVSAELWKHDDASGVSDTDPNQVFMASSASGVANASSSSDIEKTQGQNSDVRLASESWLASAFSSMLDFVPSSPALASENAFSSRTLDRVSSFRTGQNI</sequence>
<evidence type="ECO:0000313" key="12">
    <source>
        <dbReference type="EMBL" id="THU59876.1"/>
    </source>
</evidence>
<keyword evidence="10" id="KW-0539">Nucleus</keyword>
<evidence type="ECO:0000256" key="6">
    <source>
        <dbReference type="ARBA" id="ARBA00023125"/>
    </source>
</evidence>
<dbReference type="InterPro" id="IPR003441">
    <property type="entry name" value="NAC-dom"/>
</dbReference>
<dbReference type="PANTHER" id="PTHR31744:SF216">
    <property type="entry name" value="NAC TRANSCRIPTION FACTOR"/>
    <property type="match status" value="1"/>
</dbReference>
<proteinExistence type="predicted"/>
<name>A0A4V4H6G8_MUSBA</name>
<evidence type="ECO:0000256" key="2">
    <source>
        <dbReference type="ARBA" id="ARBA00004167"/>
    </source>
</evidence>
<evidence type="ECO:0000256" key="9">
    <source>
        <dbReference type="ARBA" id="ARBA00023163"/>
    </source>
</evidence>
<evidence type="ECO:0000256" key="7">
    <source>
        <dbReference type="ARBA" id="ARBA00023136"/>
    </source>
</evidence>
<keyword evidence="13" id="KW-1185">Reference proteome</keyword>
<evidence type="ECO:0000256" key="1">
    <source>
        <dbReference type="ARBA" id="ARBA00004123"/>
    </source>
</evidence>
<comment type="caution">
    <text evidence="12">The sequence shown here is derived from an EMBL/GenBank/DDBJ whole genome shotgun (WGS) entry which is preliminary data.</text>
</comment>
<dbReference type="Gene3D" id="2.170.150.80">
    <property type="entry name" value="NAC domain"/>
    <property type="match status" value="1"/>
</dbReference>
<organism evidence="12 13">
    <name type="scientific">Musa balbisiana</name>
    <name type="common">Banana</name>
    <dbReference type="NCBI Taxonomy" id="52838"/>
    <lineage>
        <taxon>Eukaryota</taxon>
        <taxon>Viridiplantae</taxon>
        <taxon>Streptophyta</taxon>
        <taxon>Embryophyta</taxon>
        <taxon>Tracheophyta</taxon>
        <taxon>Spermatophyta</taxon>
        <taxon>Magnoliopsida</taxon>
        <taxon>Liliopsida</taxon>
        <taxon>Zingiberales</taxon>
        <taxon>Musaceae</taxon>
        <taxon>Musa</taxon>
    </lineage>
</organism>
<accession>A0A4V4H6G8</accession>
<evidence type="ECO:0000313" key="13">
    <source>
        <dbReference type="Proteomes" id="UP000317650"/>
    </source>
</evidence>